<dbReference type="OrthoDB" id="9795501at2"/>
<dbReference type="PANTHER" id="PTHR43245:SF23">
    <property type="entry name" value="NAD(P)-BINDING DOMAIN-CONTAINING PROTEIN"/>
    <property type="match status" value="1"/>
</dbReference>
<organism evidence="2 3">
    <name type="scientific">Yoonia vestfoldensis</name>
    <dbReference type="NCBI Taxonomy" id="245188"/>
    <lineage>
        <taxon>Bacteria</taxon>
        <taxon>Pseudomonadati</taxon>
        <taxon>Pseudomonadota</taxon>
        <taxon>Alphaproteobacteria</taxon>
        <taxon>Rhodobacterales</taxon>
        <taxon>Paracoccaceae</taxon>
        <taxon>Yoonia</taxon>
    </lineage>
</organism>
<protein>
    <submittedName>
        <fullName evidence="2">UDP-glucose 4-epimerase</fullName>
        <ecNumber evidence="2">5.1.3.2</ecNumber>
    </submittedName>
</protein>
<evidence type="ECO:0000259" key="1">
    <source>
        <dbReference type="Pfam" id="PF01370"/>
    </source>
</evidence>
<keyword evidence="2" id="KW-0413">Isomerase</keyword>
<dbReference type="CDD" id="cd08946">
    <property type="entry name" value="SDR_e"/>
    <property type="match status" value="1"/>
</dbReference>
<dbReference type="EC" id="5.1.3.2" evidence="2"/>
<dbReference type="SUPFAM" id="SSF51735">
    <property type="entry name" value="NAD(P)-binding Rossmann-fold domains"/>
    <property type="match status" value="1"/>
</dbReference>
<proteinExistence type="predicted"/>
<name>A0A1Y0EE29_9RHOB</name>
<gene>
    <name evidence="2" type="primary">galE</name>
    <name evidence="2" type="ORF">LOKVESSMR4R_02436</name>
</gene>
<dbReference type="InterPro" id="IPR036291">
    <property type="entry name" value="NAD(P)-bd_dom_sf"/>
</dbReference>
<dbReference type="PANTHER" id="PTHR43245">
    <property type="entry name" value="BIFUNCTIONAL POLYMYXIN RESISTANCE PROTEIN ARNA"/>
    <property type="match status" value="1"/>
</dbReference>
<dbReference type="Pfam" id="PF01370">
    <property type="entry name" value="Epimerase"/>
    <property type="match status" value="1"/>
</dbReference>
<dbReference type="InterPro" id="IPR001509">
    <property type="entry name" value="Epimerase_deHydtase"/>
</dbReference>
<dbReference type="Proteomes" id="UP000195273">
    <property type="component" value="Chromosome"/>
</dbReference>
<keyword evidence="3" id="KW-1185">Reference proteome</keyword>
<reference evidence="2 3" key="1">
    <citation type="submission" date="2017-05" db="EMBL/GenBank/DDBJ databases">
        <title>Genome Sequence of Loktanella vestfoldensis Strain SMR4r Isolated from a Culture of the Diatom Skeletonema marinoi.</title>
        <authorList>
            <person name="Topel M."/>
            <person name="Pinder M.I.M."/>
            <person name="Johansson O.N."/>
            <person name="Kourtchenko O."/>
            <person name="Godhe A."/>
            <person name="Clarke A.K."/>
        </authorList>
    </citation>
    <scope>NUCLEOTIDE SEQUENCE [LARGE SCALE GENOMIC DNA]</scope>
    <source>
        <strain evidence="2 3">SMR4r</strain>
    </source>
</reference>
<feature type="domain" description="NAD-dependent epimerase/dehydratase" evidence="1">
    <location>
        <begin position="3"/>
        <end position="230"/>
    </location>
</feature>
<accession>A0A1Y0EE29</accession>
<dbReference type="EMBL" id="CP021431">
    <property type="protein sequence ID" value="ARU01740.1"/>
    <property type="molecule type" value="Genomic_DNA"/>
</dbReference>
<sequence>MRVLITGNMGYVGPVLTRHLRRKYPDAELIGYDAGFFGHALTGPAALPETALCSQAFGDTRDLPETALQDVDAVVHLAAISNDPMGKEFEDVTTAVNRTASVNLAKMAARAGVKNFVFASSCSMYGAAEGGPRKETDPTNPLTAYAKSKIGTEDDLRAADLGDMVFTSLRFATACGMSDRLRLDLVLNDFVACALTSGEITVLSDGTPWRPLIDVEDMARAIDWGMTRDAANGGAWLAVNAGKSANNYQVRGLAEAVQKQVPGTKVSINTDAPPDKRSYQVDFALFESLAPDHLPQVDLELSIARLVEGLRGMGFADVDFRNSPFMRLNMLRKHLASGRLDSMLYWAKPTQGGDLRL</sequence>
<dbReference type="KEGG" id="lvs:LOKVESSMR4R_02436"/>
<evidence type="ECO:0000313" key="3">
    <source>
        <dbReference type="Proteomes" id="UP000195273"/>
    </source>
</evidence>
<dbReference type="InterPro" id="IPR050177">
    <property type="entry name" value="Lipid_A_modif_metabolic_enz"/>
</dbReference>
<evidence type="ECO:0000313" key="2">
    <source>
        <dbReference type="EMBL" id="ARU01740.1"/>
    </source>
</evidence>
<dbReference type="AlphaFoldDB" id="A0A1Y0EE29"/>
<dbReference type="RefSeq" id="WP_087208745.1">
    <property type="nucleotide sequence ID" value="NZ_CP021431.1"/>
</dbReference>
<dbReference type="GO" id="GO:0003978">
    <property type="term" value="F:UDP-glucose 4-epimerase activity"/>
    <property type="evidence" value="ECO:0007669"/>
    <property type="project" value="UniProtKB-EC"/>
</dbReference>
<dbReference type="Gene3D" id="3.40.50.720">
    <property type="entry name" value="NAD(P)-binding Rossmann-like Domain"/>
    <property type="match status" value="1"/>
</dbReference>